<reference evidence="4" key="1">
    <citation type="submission" date="2022-08" db="EMBL/GenBank/DDBJ databases">
        <title>Novel sulfate-reducing endosymbionts in the free-living metamonad Anaeramoeba.</title>
        <authorList>
            <person name="Jerlstrom-Hultqvist J."/>
            <person name="Cepicka I."/>
            <person name="Gallot-Lavallee L."/>
            <person name="Salas-Leiva D."/>
            <person name="Curtis B.A."/>
            <person name="Zahonova K."/>
            <person name="Pipaliya S."/>
            <person name="Dacks J."/>
            <person name="Roger A.J."/>
        </authorList>
    </citation>
    <scope>NUCLEOTIDE SEQUENCE</scope>
    <source>
        <strain evidence="4">Schooner1</strain>
    </source>
</reference>
<dbReference type="InterPro" id="IPR013783">
    <property type="entry name" value="Ig-like_fold"/>
</dbReference>
<protein>
    <recommendedName>
        <fullName evidence="3">EGF-like domain-containing protein</fullName>
    </recommendedName>
</protein>
<accession>A0ABQ8YUS8</accession>
<dbReference type="PANTHER" id="PTHR31157:SF1">
    <property type="entry name" value="SCP DOMAIN-CONTAINING PROTEIN"/>
    <property type="match status" value="1"/>
</dbReference>
<evidence type="ECO:0000313" key="5">
    <source>
        <dbReference type="Proteomes" id="UP001150062"/>
    </source>
</evidence>
<dbReference type="Gene3D" id="2.60.40.10">
    <property type="entry name" value="Immunoglobulins"/>
    <property type="match status" value="6"/>
</dbReference>
<dbReference type="CDD" id="cd05379">
    <property type="entry name" value="CAP_bacterial"/>
    <property type="match status" value="1"/>
</dbReference>
<feature type="domain" description="EGF-like" evidence="3">
    <location>
        <begin position="279"/>
        <end position="313"/>
    </location>
</feature>
<evidence type="ECO:0000256" key="1">
    <source>
        <dbReference type="PROSITE-ProRule" id="PRU00076"/>
    </source>
</evidence>
<dbReference type="InterPro" id="IPR000742">
    <property type="entry name" value="EGF"/>
</dbReference>
<evidence type="ECO:0000256" key="2">
    <source>
        <dbReference type="SAM" id="MobiDB-lite"/>
    </source>
</evidence>
<evidence type="ECO:0000259" key="3">
    <source>
        <dbReference type="PROSITE" id="PS50026"/>
    </source>
</evidence>
<dbReference type="PANTHER" id="PTHR31157">
    <property type="entry name" value="SCP DOMAIN-CONTAINING PROTEIN"/>
    <property type="match status" value="1"/>
</dbReference>
<proteinExistence type="predicted"/>
<dbReference type="InterPro" id="IPR015919">
    <property type="entry name" value="Cadherin-like_sf"/>
</dbReference>
<feature type="disulfide bond" evidence="1">
    <location>
        <begin position="303"/>
        <end position="312"/>
    </location>
</feature>
<dbReference type="Proteomes" id="UP001150062">
    <property type="component" value="Unassembled WGS sequence"/>
</dbReference>
<organism evidence="4 5">
    <name type="scientific">Anaeramoeba flamelloides</name>
    <dbReference type="NCBI Taxonomy" id="1746091"/>
    <lineage>
        <taxon>Eukaryota</taxon>
        <taxon>Metamonada</taxon>
        <taxon>Anaeramoebidae</taxon>
        <taxon>Anaeramoeba</taxon>
    </lineage>
</organism>
<dbReference type="SMART" id="SM00736">
    <property type="entry name" value="CADG"/>
    <property type="match status" value="6"/>
</dbReference>
<dbReference type="Gene3D" id="3.40.33.10">
    <property type="entry name" value="CAP"/>
    <property type="match status" value="1"/>
</dbReference>
<keyword evidence="5" id="KW-1185">Reference proteome</keyword>
<dbReference type="SUPFAM" id="SSF49313">
    <property type="entry name" value="Cadherin-like"/>
    <property type="match status" value="6"/>
</dbReference>
<keyword evidence="1" id="KW-1015">Disulfide bond</keyword>
<evidence type="ECO:0000313" key="4">
    <source>
        <dbReference type="EMBL" id="KAJ6248403.1"/>
    </source>
</evidence>
<name>A0ABQ8YUS8_9EUKA</name>
<comment type="caution">
    <text evidence="4">The sequence shown here is derived from an EMBL/GenBank/DDBJ whole genome shotgun (WGS) entry which is preliminary data.</text>
</comment>
<comment type="caution">
    <text evidence="1">Lacks conserved residue(s) required for the propagation of feature annotation.</text>
</comment>
<keyword evidence="1" id="KW-0245">EGF-like domain</keyword>
<dbReference type="EMBL" id="JAOAOG010000114">
    <property type="protein sequence ID" value="KAJ6248403.1"/>
    <property type="molecule type" value="Genomic_DNA"/>
</dbReference>
<dbReference type="InterPro" id="IPR006644">
    <property type="entry name" value="Cadg"/>
</dbReference>
<feature type="region of interest" description="Disordered" evidence="2">
    <location>
        <begin position="901"/>
        <end position="923"/>
    </location>
</feature>
<sequence>MAAICGINQCRFDKDYFASSVLDTPTILQASFYENTTPVYWNLKLNKIARAHTQVMAEDDCFTTSECSDGSSSTRYNNENYVYESLGENIDCMHPYTSSYSYVRNLVCEDVEYNSCIADSVLTDIEDRNNTMDSAFQEVGIGLAGDSKSTCKNYYTESYGERSDFSYPSHPVVSGAHFDDQNNFFFILTYFEHLSPTAIPQWVYVVHKPQASSTWEVYEMFETSAHTYTKTITAPSSCDSYFFMVKDSSDDIWRYPEGEDLVTADGYDDANICGTENSRVNDCDPELDCNDGGACRGVDRCACMNGETGYTCGPCEDAAPAYVDGHLENKFVNVNAEIDYIFSAEAFSGDNLEYEGKLSNGDPLPGTVTFTPSTRAFAGIFPDGCTETYTIAITATNCAGTATGSFDVTVTNDPPNLGQGLSDERKPVNIQFTVDVSQAFTDPEGEELQYTSSQTNGDDLPTWLNLDGALGEFTGKAPETICDETTFDLWLNVTDSCSTNKNTDQFSLTMYNDPITYNSDSPLEDQIAYSQKQFTYNFPQDTFLDPENVKLTYSAKQSNGSDLPSWLTIEETKSKFTGTPPFTCDEIVYEIVTTANDGCYTADGTFTITIVNHEPRVDLPLDNKAFAQDEAFDFSLPGDSFVDPEKQDMTYEAVLSNGDPLPDWMTFTAANQNFVGTTPTEYGVWEVEVTATDDCSQSTSDTFEFGIPSSAPTLNDPIPDQDALANDKDYSFVFSDTTFEGVAISYTAALSNGSNLPDWLSFYSGWRQFEGQVPSGCEDSWEIEIVASNNLGDDSETFVLTKDNYEPEYNEPDFYQLETNEEFSFTLPEDTFTDIEGVKLSIEVTLEDGQPLPNWLDWNEKSWTFSGTTDDVSDIYVIEFIVDDDCPENQIAVTYEIEVLAPTPTPTPTPTDDDDDDDDDQVNGSNRLLSNACLFLFLSLFILFK</sequence>
<dbReference type="PROSITE" id="PS50026">
    <property type="entry name" value="EGF_3"/>
    <property type="match status" value="1"/>
</dbReference>
<dbReference type="Pfam" id="PF05345">
    <property type="entry name" value="He_PIG"/>
    <property type="match status" value="6"/>
</dbReference>
<feature type="compositionally biased region" description="Acidic residues" evidence="2">
    <location>
        <begin position="911"/>
        <end position="921"/>
    </location>
</feature>
<dbReference type="SUPFAM" id="SSF55797">
    <property type="entry name" value="PR-1-like"/>
    <property type="match status" value="1"/>
</dbReference>
<gene>
    <name evidence="4" type="ORF">M0813_17741</name>
</gene>
<dbReference type="PROSITE" id="PS00022">
    <property type="entry name" value="EGF_1"/>
    <property type="match status" value="1"/>
</dbReference>
<dbReference type="InterPro" id="IPR035940">
    <property type="entry name" value="CAP_sf"/>
</dbReference>